<dbReference type="EMBL" id="MCFI01000011">
    <property type="protein sequence ID" value="ORY81356.1"/>
    <property type="molecule type" value="Genomic_DNA"/>
</dbReference>
<dbReference type="GO" id="GO:0009117">
    <property type="term" value="P:nucleotide metabolic process"/>
    <property type="evidence" value="ECO:0007669"/>
    <property type="project" value="InterPro"/>
</dbReference>
<dbReference type="Gene3D" id="3.30.428.70">
    <property type="match status" value="1"/>
</dbReference>
<evidence type="ECO:0000256" key="1">
    <source>
        <dbReference type="SAM" id="MobiDB-lite"/>
    </source>
</evidence>
<dbReference type="RefSeq" id="XP_040724732.1">
    <property type="nucleotide sequence ID" value="XM_040869435.1"/>
</dbReference>
<protein>
    <submittedName>
        <fullName evidence="4">Uncharacterized protein</fullName>
    </submittedName>
</protein>
<evidence type="ECO:0000313" key="4">
    <source>
        <dbReference type="EMBL" id="ORY81356.1"/>
    </source>
</evidence>
<dbReference type="InterPro" id="IPR019200">
    <property type="entry name" value="ATP_adenylylTrfase_C"/>
</dbReference>
<feature type="region of interest" description="Disordered" evidence="1">
    <location>
        <begin position="54"/>
        <end position="128"/>
    </location>
</feature>
<evidence type="ECO:0000259" key="3">
    <source>
        <dbReference type="Pfam" id="PF19327"/>
    </source>
</evidence>
<dbReference type="Pfam" id="PF09830">
    <property type="entry name" value="ATP_transf"/>
    <property type="match status" value="1"/>
</dbReference>
<dbReference type="STRING" id="56484.A0A1Y2FDG1"/>
<dbReference type="InterPro" id="IPR009163">
    <property type="entry name" value="Ap4A_phos1/2"/>
</dbReference>
<keyword evidence="5" id="KW-1185">Reference proteome</keyword>
<feature type="compositionally biased region" description="Polar residues" evidence="1">
    <location>
        <begin position="84"/>
        <end position="116"/>
    </location>
</feature>
<sequence>MVQETALIDSLDRAWRRGLKDRKHKVIFEQFRTTSAIDGALAYEIRYLPSLTKKSSAMTSRNASRDASDAESDREAEDERSAQHSKQQMMSLVTKNGRLATSSSPDGAHTSNTTSEEPPKRDPFAPPRDNIVKEYAEYTLVLNMYPLERYHFLCVTNDFIPQTGRLRPQDLVQMWQILGELAPDCRPYGFFNSGEKAGASQQHRHMQFMRVSELDAAKKGLETLPEAIMRLQHVYESQHADVFVHPDLPAAHFLVMLPEGASQTYIFKQFNRLHELAQEAYDASITGDTHKDESEEMPYNFLMTKRCMMILPRSTGAYEGCGVGGTCLVGCLCVENQDDVELLKQAGFRAIMKHVGISFVGH</sequence>
<dbReference type="InterPro" id="IPR036265">
    <property type="entry name" value="HIT-like_sf"/>
</dbReference>
<dbReference type="AlphaFoldDB" id="A0A1Y2FDG1"/>
<proteinExistence type="predicted"/>
<evidence type="ECO:0000313" key="5">
    <source>
        <dbReference type="Proteomes" id="UP000193685"/>
    </source>
</evidence>
<dbReference type="InterPro" id="IPR045759">
    <property type="entry name" value="Ap4A_phos1/2_N"/>
</dbReference>
<dbReference type="SUPFAM" id="SSF54197">
    <property type="entry name" value="HIT-like"/>
    <property type="match status" value="1"/>
</dbReference>
<dbReference type="OrthoDB" id="10267950at2759"/>
<dbReference type="GeneID" id="63786034"/>
<accession>A0A1Y2FDG1</accession>
<feature type="compositionally biased region" description="Basic and acidic residues" evidence="1">
    <location>
        <begin position="63"/>
        <end position="82"/>
    </location>
</feature>
<feature type="domain" description="Ap4A phosphorylase 1/2 N-terminal" evidence="3">
    <location>
        <begin position="108"/>
        <end position="212"/>
    </location>
</feature>
<dbReference type="PANTHER" id="PTHR38420">
    <property type="entry name" value="AP-4-A PHOSPHORYLASE II"/>
    <property type="match status" value="1"/>
</dbReference>
<reference evidence="4 5" key="1">
    <citation type="submission" date="2016-07" db="EMBL/GenBank/DDBJ databases">
        <title>Pervasive Adenine N6-methylation of Active Genes in Fungi.</title>
        <authorList>
            <consortium name="DOE Joint Genome Institute"/>
            <person name="Mondo S.J."/>
            <person name="Dannebaum R.O."/>
            <person name="Kuo R.C."/>
            <person name="Labutti K."/>
            <person name="Haridas S."/>
            <person name="Kuo A."/>
            <person name="Salamov A."/>
            <person name="Ahrendt S.R."/>
            <person name="Lipzen A."/>
            <person name="Sullivan W."/>
            <person name="Andreopoulos W.B."/>
            <person name="Clum A."/>
            <person name="Lindquist E."/>
            <person name="Daum C."/>
            <person name="Ramamoorthy G.K."/>
            <person name="Gryganskyi A."/>
            <person name="Culley D."/>
            <person name="Magnuson J.K."/>
            <person name="James T.Y."/>
            <person name="O'Malley M.A."/>
            <person name="Stajich J.E."/>
            <person name="Spatafora J.W."/>
            <person name="Visel A."/>
            <person name="Grigoriev I.V."/>
        </authorList>
    </citation>
    <scope>NUCLEOTIDE SEQUENCE [LARGE SCALE GENOMIC DNA]</scope>
    <source>
        <strain evidence="4 5">12-1054</strain>
    </source>
</reference>
<feature type="domain" description="ATP adenylyltransferase C-terminal" evidence="2">
    <location>
        <begin position="246"/>
        <end position="357"/>
    </location>
</feature>
<name>A0A1Y2FDG1_PROLT</name>
<evidence type="ECO:0000259" key="2">
    <source>
        <dbReference type="Pfam" id="PF09830"/>
    </source>
</evidence>
<organism evidence="4 5">
    <name type="scientific">Protomyces lactucae-debilis</name>
    <dbReference type="NCBI Taxonomy" id="2754530"/>
    <lineage>
        <taxon>Eukaryota</taxon>
        <taxon>Fungi</taxon>
        <taxon>Dikarya</taxon>
        <taxon>Ascomycota</taxon>
        <taxon>Taphrinomycotina</taxon>
        <taxon>Taphrinomycetes</taxon>
        <taxon>Taphrinales</taxon>
        <taxon>Protomycetaceae</taxon>
        <taxon>Protomyces</taxon>
    </lineage>
</organism>
<dbReference type="OMA" id="FARDPPD"/>
<dbReference type="Pfam" id="PF19327">
    <property type="entry name" value="Ap4A_phos_N"/>
    <property type="match status" value="1"/>
</dbReference>
<dbReference type="GO" id="GO:0003877">
    <property type="term" value="F:ATP:ADP adenylyltransferase activity"/>
    <property type="evidence" value="ECO:0007669"/>
    <property type="project" value="InterPro"/>
</dbReference>
<dbReference type="InterPro" id="IPR043171">
    <property type="entry name" value="Ap4A_phos1/2-like"/>
</dbReference>
<comment type="caution">
    <text evidence="4">The sequence shown here is derived from an EMBL/GenBank/DDBJ whole genome shotgun (WGS) entry which is preliminary data.</text>
</comment>
<gene>
    <name evidence="4" type="ORF">BCR37DRAFT_380163</name>
</gene>
<dbReference type="Proteomes" id="UP000193685">
    <property type="component" value="Unassembled WGS sequence"/>
</dbReference>
<dbReference type="GO" id="GO:0005524">
    <property type="term" value="F:ATP binding"/>
    <property type="evidence" value="ECO:0007669"/>
    <property type="project" value="InterPro"/>
</dbReference>
<dbReference type="PANTHER" id="PTHR38420:SF1">
    <property type="entry name" value="PUTATIVE (AFU_ORTHOLOGUE AFUA_5G14690)-RELATED"/>
    <property type="match status" value="1"/>
</dbReference>